<dbReference type="EMBL" id="JADILW010000052">
    <property type="protein sequence ID" value="MBO8480143.1"/>
    <property type="molecule type" value="Genomic_DNA"/>
</dbReference>
<feature type="signal peptide" evidence="1">
    <location>
        <begin position="1"/>
        <end position="18"/>
    </location>
</feature>
<evidence type="ECO:0000256" key="1">
    <source>
        <dbReference type="SAM" id="SignalP"/>
    </source>
</evidence>
<evidence type="ECO:0008006" key="4">
    <source>
        <dbReference type="Google" id="ProtNLM"/>
    </source>
</evidence>
<sequence>MTKDIMFRRISYPVAALAAISLSLVSCLSENGWKTEQTVVPEGYVSVSFRTDIPAMQEVVTRAVDPDGAGVQNMTLFCFDSYGLFISTATATLAPASQTTGTFTAEIPENTSVIHFVANQNMSSFAEDDFRGKSESEVMALLEGSSGRMIYWSRFDAGGEGDIVTRLKDNDPIRLIRNHAKFSVTVASGVGFNVTGFAVCNTNAFGTVAPYHPDYGFPTTDGSGFEWPGDEDFVTLPVNGAKLSDVVDVTDAENQYVFETENRADDPVSVIIKGSDSGSELYYRVLLITDEGDHIMVRRNHHYIINIEGELANGQPSFEAALAGPATNNVWISISEDVNEVQNGEWALAVNETSFVIDEAYAEAHDYRFTAASYTLTKRKFPSIMESEAAEVSITDSDGLDMNHRETYSAEGNVLTGNIVFDLNRLADDEQTHEYDILVRKGKLQRTIKVILVRTQQFVPSWVSTQVYGAVAGKESRANVTAMFTIPETCPAELFPMNVYISTENLDARSEAGNLTVVIEGSEDWYGEDTGTGYKYVYPVSGPGSYSVYFENILNQEQDASGTMTFEAECFETMRKTYTFARHERTITIDGHNSSVDNGDKLITVTVPQKRGANVQFNMEMRNLAAGAWNQAINAGDNDEFLLYSGNLDYYEDDEKGLAGVTEFDCTFYDIPESDWGTGGRMMMFMPRRPQNPAAGTGRYSIYMKTNKARSAETVRIASNQKGSPAVLDKNNGTDGLYRGNSYRSVILEIDNYDPFSFNASVDGQGAGGGDVSLSYVPNRPVDISFDVKSFQAGGNEVDPFGEEFEIYIDAPMLEIDGSRLSQYGLSSDKLKEDPTTPGRFVYTVEATREAESAYGTGERKTLPFRTASSVSSGDIVISSDQEKVVFYTETFSVANAPISGTIRYRAADGLQYVPANGFVSFERTRNNSRIGSLTIVDRNGHYELRLRKEYEFNWYSDEVELRYEDDGGNVYTATYPNLNTLYESPDIVLEQQAASGN</sequence>
<dbReference type="PROSITE" id="PS51257">
    <property type="entry name" value="PROKAR_LIPOPROTEIN"/>
    <property type="match status" value="1"/>
</dbReference>
<dbReference type="AlphaFoldDB" id="A0A9D9IWU3"/>
<dbReference type="Proteomes" id="UP000823769">
    <property type="component" value="Unassembled WGS sequence"/>
</dbReference>
<name>A0A9D9IWU3_9BACT</name>
<feature type="chain" id="PRO_5038449490" description="DUF4906 domain-containing protein" evidence="1">
    <location>
        <begin position="19"/>
        <end position="998"/>
    </location>
</feature>
<comment type="caution">
    <text evidence="2">The sequence shown here is derived from an EMBL/GenBank/DDBJ whole genome shotgun (WGS) entry which is preliminary data.</text>
</comment>
<evidence type="ECO:0000313" key="3">
    <source>
        <dbReference type="Proteomes" id="UP000823769"/>
    </source>
</evidence>
<reference evidence="2" key="1">
    <citation type="submission" date="2020-10" db="EMBL/GenBank/DDBJ databases">
        <authorList>
            <person name="Gilroy R."/>
        </authorList>
    </citation>
    <scope>NUCLEOTIDE SEQUENCE</scope>
    <source>
        <strain evidence="2">B3-1481</strain>
    </source>
</reference>
<reference evidence="2" key="2">
    <citation type="journal article" date="2021" name="PeerJ">
        <title>Extensive microbial diversity within the chicken gut microbiome revealed by metagenomics and culture.</title>
        <authorList>
            <person name="Gilroy R."/>
            <person name="Ravi A."/>
            <person name="Getino M."/>
            <person name="Pursley I."/>
            <person name="Horton D.L."/>
            <person name="Alikhan N.F."/>
            <person name="Baker D."/>
            <person name="Gharbi K."/>
            <person name="Hall N."/>
            <person name="Watson M."/>
            <person name="Adriaenssens E.M."/>
            <person name="Foster-Nyarko E."/>
            <person name="Jarju S."/>
            <person name="Secka A."/>
            <person name="Antonio M."/>
            <person name="Oren A."/>
            <person name="Chaudhuri R.R."/>
            <person name="La Ragione R."/>
            <person name="Hildebrand F."/>
            <person name="Pallen M.J."/>
        </authorList>
    </citation>
    <scope>NUCLEOTIDE SEQUENCE</scope>
    <source>
        <strain evidence="2">B3-1481</strain>
    </source>
</reference>
<organism evidence="2 3">
    <name type="scientific">Candidatus Cryptobacteroides avistercoris</name>
    <dbReference type="NCBI Taxonomy" id="2840758"/>
    <lineage>
        <taxon>Bacteria</taxon>
        <taxon>Pseudomonadati</taxon>
        <taxon>Bacteroidota</taxon>
        <taxon>Bacteroidia</taxon>
        <taxon>Bacteroidales</taxon>
        <taxon>Candidatus Cryptobacteroides</taxon>
    </lineage>
</organism>
<gene>
    <name evidence="2" type="ORF">IAB76_03410</name>
</gene>
<proteinExistence type="predicted"/>
<evidence type="ECO:0000313" key="2">
    <source>
        <dbReference type="EMBL" id="MBO8480143.1"/>
    </source>
</evidence>
<keyword evidence="1" id="KW-0732">Signal</keyword>
<accession>A0A9D9IWU3</accession>
<protein>
    <recommendedName>
        <fullName evidence="4">DUF4906 domain-containing protein</fullName>
    </recommendedName>
</protein>